<protein>
    <submittedName>
        <fullName evidence="1">Uncharacterized protein</fullName>
    </submittedName>
</protein>
<dbReference type="HOGENOM" id="CLU_2198742_0_0_1"/>
<gene>
    <name evidence="1" type="ORF">CY34DRAFT_808806</name>
</gene>
<sequence>MRNNYIEHRSDFQISHGKSANRTISRPPNVRLSESRYLGLNYLTLDAICCTRSSRIQASDVDTSVHSCTLQNHGTESQDTAYDLHKTVSRCQVLLVKFYHSRTSIREE</sequence>
<dbReference type="AlphaFoldDB" id="A0A0D0AX96"/>
<accession>A0A0D0AX96</accession>
<keyword evidence="2" id="KW-1185">Reference proteome</keyword>
<organism evidence="1 2">
    <name type="scientific">Suillus luteus UH-Slu-Lm8-n1</name>
    <dbReference type="NCBI Taxonomy" id="930992"/>
    <lineage>
        <taxon>Eukaryota</taxon>
        <taxon>Fungi</taxon>
        <taxon>Dikarya</taxon>
        <taxon>Basidiomycota</taxon>
        <taxon>Agaricomycotina</taxon>
        <taxon>Agaricomycetes</taxon>
        <taxon>Agaricomycetidae</taxon>
        <taxon>Boletales</taxon>
        <taxon>Suillineae</taxon>
        <taxon>Suillaceae</taxon>
        <taxon>Suillus</taxon>
    </lineage>
</organism>
<dbReference type="InParanoid" id="A0A0D0AX96"/>
<name>A0A0D0AX96_9AGAM</name>
<dbReference type="EMBL" id="KN835364">
    <property type="protein sequence ID" value="KIK38987.1"/>
    <property type="molecule type" value="Genomic_DNA"/>
</dbReference>
<reference evidence="1 2" key="1">
    <citation type="submission" date="2014-04" db="EMBL/GenBank/DDBJ databases">
        <authorList>
            <consortium name="DOE Joint Genome Institute"/>
            <person name="Kuo A."/>
            <person name="Ruytinx J."/>
            <person name="Rineau F."/>
            <person name="Colpaert J."/>
            <person name="Kohler A."/>
            <person name="Nagy L.G."/>
            <person name="Floudas D."/>
            <person name="Copeland A."/>
            <person name="Barry K.W."/>
            <person name="Cichocki N."/>
            <person name="Veneault-Fourrey C."/>
            <person name="LaButti K."/>
            <person name="Lindquist E.A."/>
            <person name="Lipzen A."/>
            <person name="Lundell T."/>
            <person name="Morin E."/>
            <person name="Murat C."/>
            <person name="Sun H."/>
            <person name="Tunlid A."/>
            <person name="Henrissat B."/>
            <person name="Grigoriev I.V."/>
            <person name="Hibbett D.S."/>
            <person name="Martin F."/>
            <person name="Nordberg H.P."/>
            <person name="Cantor M.N."/>
            <person name="Hua S.X."/>
        </authorList>
    </citation>
    <scope>NUCLEOTIDE SEQUENCE [LARGE SCALE GENOMIC DNA]</scope>
    <source>
        <strain evidence="1 2">UH-Slu-Lm8-n1</strain>
    </source>
</reference>
<proteinExistence type="predicted"/>
<evidence type="ECO:0000313" key="1">
    <source>
        <dbReference type="EMBL" id="KIK38987.1"/>
    </source>
</evidence>
<reference evidence="2" key="2">
    <citation type="submission" date="2015-01" db="EMBL/GenBank/DDBJ databases">
        <title>Evolutionary Origins and Diversification of the Mycorrhizal Mutualists.</title>
        <authorList>
            <consortium name="DOE Joint Genome Institute"/>
            <consortium name="Mycorrhizal Genomics Consortium"/>
            <person name="Kohler A."/>
            <person name="Kuo A."/>
            <person name="Nagy L.G."/>
            <person name="Floudas D."/>
            <person name="Copeland A."/>
            <person name="Barry K.W."/>
            <person name="Cichocki N."/>
            <person name="Veneault-Fourrey C."/>
            <person name="LaButti K."/>
            <person name="Lindquist E.A."/>
            <person name="Lipzen A."/>
            <person name="Lundell T."/>
            <person name="Morin E."/>
            <person name="Murat C."/>
            <person name="Riley R."/>
            <person name="Ohm R."/>
            <person name="Sun H."/>
            <person name="Tunlid A."/>
            <person name="Henrissat B."/>
            <person name="Grigoriev I.V."/>
            <person name="Hibbett D.S."/>
            <person name="Martin F."/>
        </authorList>
    </citation>
    <scope>NUCLEOTIDE SEQUENCE [LARGE SCALE GENOMIC DNA]</scope>
    <source>
        <strain evidence="2">UH-Slu-Lm8-n1</strain>
    </source>
</reference>
<dbReference type="Proteomes" id="UP000054485">
    <property type="component" value="Unassembled WGS sequence"/>
</dbReference>
<evidence type="ECO:0000313" key="2">
    <source>
        <dbReference type="Proteomes" id="UP000054485"/>
    </source>
</evidence>